<dbReference type="InterPro" id="IPR055348">
    <property type="entry name" value="DctQ"/>
</dbReference>
<keyword evidence="4" id="KW-0997">Cell inner membrane</keyword>
<feature type="domain" description="Tripartite ATP-independent periplasmic transporters DctQ component" evidence="9">
    <location>
        <begin position="46"/>
        <end position="151"/>
    </location>
</feature>
<evidence type="ECO:0000256" key="8">
    <source>
        <dbReference type="SAM" id="Phobius"/>
    </source>
</evidence>
<keyword evidence="7 8" id="KW-0472">Membrane</keyword>
<dbReference type="InterPro" id="IPR007387">
    <property type="entry name" value="TRAP_DctQ"/>
</dbReference>
<sequence>MEAITKAHDWLLVALKNLAGAIIFIIFVLIVVDVGLILFGFSGFEGTLGLVEYGLLWFTMLAAPWLARIRGHVYIDALTELFNPQVQQYAAKIAYLVAICAASLAGYFSVELWWEAYVNEQVDERGIELMQWWLYAPMPIGFFLVTFEFLRYLFGFDDMYSSRTEAKE</sequence>
<dbReference type="Pfam" id="PF04290">
    <property type="entry name" value="DctQ"/>
    <property type="match status" value="1"/>
</dbReference>
<evidence type="ECO:0000256" key="5">
    <source>
        <dbReference type="ARBA" id="ARBA00022692"/>
    </source>
</evidence>
<proteinExistence type="predicted"/>
<evidence type="ECO:0000256" key="1">
    <source>
        <dbReference type="ARBA" id="ARBA00004429"/>
    </source>
</evidence>
<feature type="non-terminal residue" evidence="10">
    <location>
        <position position="168"/>
    </location>
</feature>
<comment type="subcellular location">
    <subcellularLocation>
        <location evidence="1">Cell inner membrane</location>
        <topology evidence="1">Multi-pass membrane protein</topology>
    </subcellularLocation>
</comment>
<evidence type="ECO:0000256" key="7">
    <source>
        <dbReference type="ARBA" id="ARBA00023136"/>
    </source>
</evidence>
<dbReference type="AlphaFoldDB" id="A0A383A0G9"/>
<protein>
    <recommendedName>
        <fullName evidence="9">Tripartite ATP-independent periplasmic transporters DctQ component domain-containing protein</fullName>
    </recommendedName>
</protein>
<feature type="transmembrane region" description="Helical" evidence="8">
    <location>
        <begin position="89"/>
        <end position="110"/>
    </location>
</feature>
<dbReference type="GO" id="GO:0022857">
    <property type="term" value="F:transmembrane transporter activity"/>
    <property type="evidence" value="ECO:0007669"/>
    <property type="project" value="TreeGrafter"/>
</dbReference>
<feature type="transmembrane region" description="Helical" evidence="8">
    <location>
        <begin position="21"/>
        <end position="44"/>
    </location>
</feature>
<gene>
    <name evidence="10" type="ORF">METZ01_LOCUS453272</name>
</gene>
<evidence type="ECO:0000256" key="3">
    <source>
        <dbReference type="ARBA" id="ARBA00022475"/>
    </source>
</evidence>
<keyword evidence="3" id="KW-1003">Cell membrane</keyword>
<dbReference type="PANTHER" id="PTHR35011">
    <property type="entry name" value="2,3-DIKETO-L-GULONATE TRAP TRANSPORTER SMALL PERMEASE PROTEIN YIAM"/>
    <property type="match status" value="1"/>
</dbReference>
<evidence type="ECO:0000256" key="4">
    <source>
        <dbReference type="ARBA" id="ARBA00022519"/>
    </source>
</evidence>
<dbReference type="EMBL" id="UINC01187607">
    <property type="protein sequence ID" value="SVE00418.1"/>
    <property type="molecule type" value="Genomic_DNA"/>
</dbReference>
<feature type="transmembrane region" description="Helical" evidence="8">
    <location>
        <begin position="130"/>
        <end position="154"/>
    </location>
</feature>
<reference evidence="10" key="1">
    <citation type="submission" date="2018-05" db="EMBL/GenBank/DDBJ databases">
        <authorList>
            <person name="Lanie J.A."/>
            <person name="Ng W.-L."/>
            <person name="Kazmierczak K.M."/>
            <person name="Andrzejewski T.M."/>
            <person name="Davidsen T.M."/>
            <person name="Wayne K.J."/>
            <person name="Tettelin H."/>
            <person name="Glass J.I."/>
            <person name="Rusch D."/>
            <person name="Podicherti R."/>
            <person name="Tsui H.-C.T."/>
            <person name="Winkler M.E."/>
        </authorList>
    </citation>
    <scope>NUCLEOTIDE SEQUENCE</scope>
</reference>
<organism evidence="10">
    <name type="scientific">marine metagenome</name>
    <dbReference type="NCBI Taxonomy" id="408172"/>
    <lineage>
        <taxon>unclassified sequences</taxon>
        <taxon>metagenomes</taxon>
        <taxon>ecological metagenomes</taxon>
    </lineage>
</organism>
<keyword evidence="2" id="KW-0813">Transport</keyword>
<keyword evidence="6 8" id="KW-1133">Transmembrane helix</keyword>
<evidence type="ECO:0000256" key="6">
    <source>
        <dbReference type="ARBA" id="ARBA00022989"/>
    </source>
</evidence>
<accession>A0A383A0G9</accession>
<evidence type="ECO:0000256" key="2">
    <source>
        <dbReference type="ARBA" id="ARBA00022448"/>
    </source>
</evidence>
<feature type="transmembrane region" description="Helical" evidence="8">
    <location>
        <begin position="50"/>
        <end position="68"/>
    </location>
</feature>
<evidence type="ECO:0000313" key="10">
    <source>
        <dbReference type="EMBL" id="SVE00418.1"/>
    </source>
</evidence>
<dbReference type="GO" id="GO:0005886">
    <property type="term" value="C:plasma membrane"/>
    <property type="evidence" value="ECO:0007669"/>
    <property type="project" value="UniProtKB-SubCell"/>
</dbReference>
<dbReference type="GO" id="GO:0015740">
    <property type="term" value="P:C4-dicarboxylate transport"/>
    <property type="evidence" value="ECO:0007669"/>
    <property type="project" value="TreeGrafter"/>
</dbReference>
<keyword evidence="5 8" id="KW-0812">Transmembrane</keyword>
<name>A0A383A0G9_9ZZZZ</name>
<dbReference type="PANTHER" id="PTHR35011:SF10">
    <property type="entry name" value="TRAP TRANSPORTER SMALL PERMEASE PROTEIN"/>
    <property type="match status" value="1"/>
</dbReference>
<evidence type="ECO:0000259" key="9">
    <source>
        <dbReference type="Pfam" id="PF04290"/>
    </source>
</evidence>